<evidence type="ECO:0000313" key="3">
    <source>
        <dbReference type="EMBL" id="CAF2827581.1"/>
    </source>
</evidence>
<dbReference type="PANTHER" id="PTHR46536">
    <property type="entry name" value="ARL14 EFFECTOR PROTEIN"/>
    <property type="match status" value="1"/>
</dbReference>
<evidence type="ECO:0000256" key="1">
    <source>
        <dbReference type="SAM" id="MobiDB-lite"/>
    </source>
</evidence>
<dbReference type="Pfam" id="PF14949">
    <property type="entry name" value="ARF7EP_C"/>
    <property type="match status" value="1"/>
</dbReference>
<dbReference type="OrthoDB" id="5984406at2759"/>
<proteinExistence type="predicted"/>
<accession>A0A7R8CLE0</accession>
<gene>
    <name evidence="3" type="ORF">LSAA_4331</name>
</gene>
<protein>
    <submittedName>
        <fullName evidence="3">(salmon louse) hypothetical protein</fullName>
    </submittedName>
</protein>
<name>A0A7R8CLE0_LEPSM</name>
<dbReference type="InterPro" id="IPR029264">
    <property type="entry name" value="ARF7EP_C"/>
</dbReference>
<reference evidence="3" key="1">
    <citation type="submission" date="2021-02" db="EMBL/GenBank/DDBJ databases">
        <authorList>
            <person name="Bekaert M."/>
        </authorList>
    </citation>
    <scope>NUCLEOTIDE SEQUENCE</scope>
    <source>
        <strain evidence="3">IoA-00</strain>
    </source>
</reference>
<dbReference type="PANTHER" id="PTHR46536:SF3">
    <property type="entry name" value="ARF7 EFFECTOR PROTEIN C-TERMINAL DOMAIN-CONTAINING PROTEIN"/>
    <property type="match status" value="1"/>
</dbReference>
<dbReference type="AlphaFoldDB" id="A0A7R8CLE0"/>
<feature type="domain" description="ARF7 effector protein C-terminal" evidence="2">
    <location>
        <begin position="37"/>
        <end position="116"/>
    </location>
</feature>
<feature type="compositionally biased region" description="Basic and acidic residues" evidence="1">
    <location>
        <begin position="20"/>
        <end position="42"/>
    </location>
</feature>
<keyword evidence="4" id="KW-1185">Reference proteome</keyword>
<evidence type="ECO:0000259" key="2">
    <source>
        <dbReference type="Pfam" id="PF14949"/>
    </source>
</evidence>
<organism evidence="3 4">
    <name type="scientific">Lepeophtheirus salmonis</name>
    <name type="common">Salmon louse</name>
    <name type="synonym">Caligus salmonis</name>
    <dbReference type="NCBI Taxonomy" id="72036"/>
    <lineage>
        <taxon>Eukaryota</taxon>
        <taxon>Metazoa</taxon>
        <taxon>Ecdysozoa</taxon>
        <taxon>Arthropoda</taxon>
        <taxon>Crustacea</taxon>
        <taxon>Multicrustacea</taxon>
        <taxon>Hexanauplia</taxon>
        <taxon>Copepoda</taxon>
        <taxon>Siphonostomatoida</taxon>
        <taxon>Caligidae</taxon>
        <taxon>Lepeophtheirus</taxon>
    </lineage>
</organism>
<dbReference type="EMBL" id="HG994592">
    <property type="protein sequence ID" value="CAF2827581.1"/>
    <property type="molecule type" value="Genomic_DNA"/>
</dbReference>
<evidence type="ECO:0000313" key="4">
    <source>
        <dbReference type="Proteomes" id="UP000675881"/>
    </source>
</evidence>
<feature type="region of interest" description="Disordered" evidence="1">
    <location>
        <begin position="15"/>
        <end position="56"/>
    </location>
</feature>
<sequence length="128" mass="15001">MLLRSTTRISHLSVQSVGRVRHDPISEKNRDIHRLRHDEDRNNNNYSKARRQQGRKSYYKNIYDSKGLLSDSGLDICDCLDRNCPGCHFPCAKCKSPKCGHECRVYRKWQYEQSETEETTQQNTPTNP</sequence>
<dbReference type="Proteomes" id="UP000675881">
    <property type="component" value="Chromosome 13"/>
</dbReference>